<protein>
    <submittedName>
        <fullName evidence="1">Uncharacterized protein</fullName>
    </submittedName>
</protein>
<name>A0A383AT02_9ZZZZ</name>
<accession>A0A383AT02</accession>
<proteinExistence type="predicted"/>
<feature type="non-terminal residue" evidence="1">
    <location>
        <position position="166"/>
    </location>
</feature>
<dbReference type="EMBL" id="UINC01194660">
    <property type="protein sequence ID" value="SVE10852.1"/>
    <property type="molecule type" value="Genomic_DNA"/>
</dbReference>
<organism evidence="1">
    <name type="scientific">marine metagenome</name>
    <dbReference type="NCBI Taxonomy" id="408172"/>
    <lineage>
        <taxon>unclassified sequences</taxon>
        <taxon>metagenomes</taxon>
        <taxon>ecological metagenomes</taxon>
    </lineage>
</organism>
<evidence type="ECO:0000313" key="1">
    <source>
        <dbReference type="EMBL" id="SVE10852.1"/>
    </source>
</evidence>
<dbReference type="AlphaFoldDB" id="A0A383AT02"/>
<gene>
    <name evidence="1" type="ORF">METZ01_LOCUS463706</name>
</gene>
<sequence length="166" mass="17589">MVDLVIRPTIGAGNKIIIQDQAGQPVLTTADSGGVLTNVTGTSSVPGIETSADATAMTIGADESVTFSGDLVPSTPLSHRNMIINGAMQISQRTTSEISVNSSRFSACDRFKVINNMVHMTVSQASDGPIGFSKSMKWQITTPQASPASSDYLSVRYQIEGRDLQH</sequence>
<reference evidence="1" key="1">
    <citation type="submission" date="2018-05" db="EMBL/GenBank/DDBJ databases">
        <authorList>
            <person name="Lanie J.A."/>
            <person name="Ng W.-L."/>
            <person name="Kazmierczak K.M."/>
            <person name="Andrzejewski T.M."/>
            <person name="Davidsen T.M."/>
            <person name="Wayne K.J."/>
            <person name="Tettelin H."/>
            <person name="Glass J.I."/>
            <person name="Rusch D."/>
            <person name="Podicherti R."/>
            <person name="Tsui H.-C.T."/>
            <person name="Winkler M.E."/>
        </authorList>
    </citation>
    <scope>NUCLEOTIDE SEQUENCE</scope>
</reference>